<evidence type="ECO:0000313" key="1">
    <source>
        <dbReference type="EMBL" id="ARF08952.1"/>
    </source>
</evidence>
<proteinExistence type="predicted"/>
<organism evidence="1">
    <name type="scientific">Catovirus CTV1</name>
    <dbReference type="NCBI Taxonomy" id="1977631"/>
    <lineage>
        <taxon>Viruses</taxon>
        <taxon>Varidnaviria</taxon>
        <taxon>Bamfordvirae</taxon>
        <taxon>Nucleocytoviricota</taxon>
        <taxon>Megaviricetes</taxon>
        <taxon>Imitervirales</taxon>
        <taxon>Mimiviridae</taxon>
        <taxon>Klosneuvirinae</taxon>
        <taxon>Catovirus</taxon>
    </lineage>
</organism>
<reference evidence="1" key="1">
    <citation type="journal article" date="2017" name="Science">
        <title>Giant viruses with an expanded complement of translation system components.</title>
        <authorList>
            <person name="Schulz F."/>
            <person name="Yutin N."/>
            <person name="Ivanova N.N."/>
            <person name="Ortega D.R."/>
            <person name="Lee T.K."/>
            <person name="Vierheilig J."/>
            <person name="Daims H."/>
            <person name="Horn M."/>
            <person name="Wagner M."/>
            <person name="Jensen G.J."/>
            <person name="Kyrpides N.C."/>
            <person name="Koonin E.V."/>
            <person name="Woyke T."/>
        </authorList>
    </citation>
    <scope>NUCLEOTIDE SEQUENCE</scope>
    <source>
        <strain evidence="1">CTV1</strain>
    </source>
</reference>
<sequence length="468" mass="55577">MDIIDHLFFCFDDVQLLLKSSNYNDELKHYNEILCDFFGIKPKIKLEETFNFFSHKTFVNMILSLILDKKYEIILCPLNKKMMPHSSYRNFVNKFESFADRNYYTHYEFQLFEKLLLNLKKNKRVKICSLASLIGSISFGNLVFLEKKCPKLFNYVYNVVDCPHTITYLNLSDAMTRFHNYNVVFYLLKKMNKKKSIKLGKDRIIIDYIEKIYSDYQSFDKIKDELCNLIEKKIITAIEFKEFLISDDMNSFLSHNKCALSLMNLLGIEPQHLNFVLMWINGFDKIYLNVNSLEIQETKVPVKSLMMFTIKKFELLQFINSKKLANKLVFDFGVYKFFTHLVCKHRNYKQLELCYFDMLLDLFGKSLIDSKYNITDDLICFTDNAIQSITDNDIVDKKLFPFWIFDIVIRHFIKLEKTDVLSSLLSSSLPEFVTSIVKKTLDKYTQTRLNKDPTKNGFTDLFIYFQKY</sequence>
<name>A0A1V0SB72_9VIRU</name>
<dbReference type="EMBL" id="KY684083">
    <property type="protein sequence ID" value="ARF08952.1"/>
    <property type="molecule type" value="Genomic_DNA"/>
</dbReference>
<protein>
    <submittedName>
        <fullName evidence="1">Uncharacterized protein</fullName>
    </submittedName>
</protein>
<gene>
    <name evidence="1" type="ORF">Catovirus_1_1002</name>
</gene>
<accession>A0A1V0SB72</accession>